<dbReference type="AlphaFoldDB" id="A0A5B7WZD7"/>
<dbReference type="PROSITE" id="PS51257">
    <property type="entry name" value="PROKAR_LIPOPROTEIN"/>
    <property type="match status" value="1"/>
</dbReference>
<evidence type="ECO:0000313" key="4">
    <source>
        <dbReference type="EMBL" id="QCY48543.1"/>
    </source>
</evidence>
<name>A0A5B7WZD7_9MICC</name>
<gene>
    <name evidence="4" type="ORF">GcLGCM259_2836</name>
</gene>
<dbReference type="RefSeq" id="WP_138927043.1">
    <property type="nucleotide sequence ID" value="NZ_CP034412.1"/>
</dbReference>
<reference evidence="4 5" key="1">
    <citation type="submission" date="2018-12" db="EMBL/GenBank/DDBJ databases">
        <title>Complete Genome Sequence of Glutamicibacter creatinolyticus strain LGCM259,isolated from an abscess of a 12-year-old mare in Italy.</title>
        <authorList>
            <person name="Santos R.G."/>
            <person name="Silva A.L."/>
            <person name="Seyffert N."/>
            <person name="Castro T.L.P."/>
            <person name="Attili A.R."/>
            <person name="Rifici C."/>
            <person name="Mazzullo G."/>
            <person name="Brenig B."/>
            <person name="Venanzi F."/>
            <person name="Azevedo V."/>
        </authorList>
    </citation>
    <scope>NUCLEOTIDE SEQUENCE [LARGE SCALE GENOMIC DNA]</scope>
    <source>
        <strain evidence="4 5">LGCM 259</strain>
    </source>
</reference>
<evidence type="ECO:0000256" key="1">
    <source>
        <dbReference type="ARBA" id="ARBA00022729"/>
    </source>
</evidence>
<dbReference type="Gene3D" id="3.40.190.10">
    <property type="entry name" value="Periplasmic binding protein-like II"/>
    <property type="match status" value="1"/>
</dbReference>
<dbReference type="Pfam" id="PF00497">
    <property type="entry name" value="SBP_bac_3"/>
    <property type="match status" value="1"/>
</dbReference>
<feature type="chain" id="PRO_5039538696" evidence="2">
    <location>
        <begin position="26"/>
        <end position="165"/>
    </location>
</feature>
<dbReference type="KEGG" id="gcr:GcLGCM259_2836"/>
<dbReference type="InterPro" id="IPR001638">
    <property type="entry name" value="Solute-binding_3/MltF_N"/>
</dbReference>
<feature type="signal peptide" evidence="2">
    <location>
        <begin position="1"/>
        <end position="25"/>
    </location>
</feature>
<dbReference type="SUPFAM" id="SSF53850">
    <property type="entry name" value="Periplasmic binding protein-like II"/>
    <property type="match status" value="1"/>
</dbReference>
<dbReference type="Proteomes" id="UP000307000">
    <property type="component" value="Chromosome"/>
</dbReference>
<evidence type="ECO:0000259" key="3">
    <source>
        <dbReference type="Pfam" id="PF00497"/>
    </source>
</evidence>
<sequence>MSPSKRTRLFLRAAGAALLGSSLLAGCAAQIPVDPKGTLQDVRHDTLRVGISPNREFVDVRDGQYTGDEVELVKDFAKGLDAEVQWTLGGEEHLVKQLKEGKLDMVAGGITAKTPWSKEVGITRPYRTVTEEDGKQAQLVLLVPPGENAFLGELEYFLDQTQEMP</sequence>
<evidence type="ECO:0000313" key="5">
    <source>
        <dbReference type="Proteomes" id="UP000307000"/>
    </source>
</evidence>
<keyword evidence="5" id="KW-1185">Reference proteome</keyword>
<dbReference type="PANTHER" id="PTHR35936:SF17">
    <property type="entry name" value="ARGININE-BINDING EXTRACELLULAR PROTEIN ARTP"/>
    <property type="match status" value="1"/>
</dbReference>
<dbReference type="EMBL" id="CP034412">
    <property type="protein sequence ID" value="QCY48543.1"/>
    <property type="molecule type" value="Genomic_DNA"/>
</dbReference>
<evidence type="ECO:0000256" key="2">
    <source>
        <dbReference type="SAM" id="SignalP"/>
    </source>
</evidence>
<dbReference type="PANTHER" id="PTHR35936">
    <property type="entry name" value="MEMBRANE-BOUND LYTIC MUREIN TRANSGLYCOSYLASE F"/>
    <property type="match status" value="1"/>
</dbReference>
<protein>
    <submittedName>
        <fullName evidence="4">Extracellular solute-binding protein (Family 3)</fullName>
    </submittedName>
</protein>
<keyword evidence="1 2" id="KW-0732">Signal</keyword>
<accession>A0A5B7WZD7</accession>
<organism evidence="4 5">
    <name type="scientific">Glutamicibacter creatinolyticus</name>
    <dbReference type="NCBI Taxonomy" id="162496"/>
    <lineage>
        <taxon>Bacteria</taxon>
        <taxon>Bacillati</taxon>
        <taxon>Actinomycetota</taxon>
        <taxon>Actinomycetes</taxon>
        <taxon>Micrococcales</taxon>
        <taxon>Micrococcaceae</taxon>
        <taxon>Glutamicibacter</taxon>
    </lineage>
</organism>
<feature type="domain" description="Solute-binding protein family 3/N-terminal" evidence="3">
    <location>
        <begin position="47"/>
        <end position="160"/>
    </location>
</feature>
<proteinExistence type="predicted"/>